<proteinExistence type="predicted"/>
<gene>
    <name evidence="2" type="ORF">HNR61_004117</name>
</gene>
<dbReference type="InterPro" id="IPR002925">
    <property type="entry name" value="Dienelactn_hydro"/>
</dbReference>
<dbReference type="Gene3D" id="3.40.50.1820">
    <property type="entry name" value="alpha/beta hydrolase"/>
    <property type="match status" value="1"/>
</dbReference>
<dbReference type="PANTHER" id="PTHR46623">
    <property type="entry name" value="CARBOXYMETHYLENEBUTENOLIDASE-RELATED"/>
    <property type="match status" value="1"/>
</dbReference>
<sequence>MVDITIPVGDRRVPGYLAVPTGEGPWPAVVVLFEAMGYTRDMRDQCDRLAEHGYLAVLPDLYGGRPWIRCVRKAMRDMLAQRGPTFEAIDATRAWLAGRDDCTGRVGVIGFCMGGGFALVAAARYDFQAAAVNYGILPRDAERALEGTCPVVASYGGRDRTLRNAARRLRHTLTVLDVTHDVKEYPESGHSFLTNPEIPRPFSPIVKIVFGIGTGREHAADAWERIFAFFDEHVAQKKSTT</sequence>
<dbReference type="RefSeq" id="WP_182844766.1">
    <property type="nucleotide sequence ID" value="NZ_BAAALP010000051.1"/>
</dbReference>
<dbReference type="EC" id="3.1.1.45" evidence="2"/>
<evidence type="ECO:0000313" key="2">
    <source>
        <dbReference type="EMBL" id="MBA8952471.1"/>
    </source>
</evidence>
<feature type="domain" description="Dienelactone hydrolase" evidence="1">
    <location>
        <begin position="14"/>
        <end position="233"/>
    </location>
</feature>
<evidence type="ECO:0000313" key="3">
    <source>
        <dbReference type="Proteomes" id="UP000572680"/>
    </source>
</evidence>
<reference evidence="2 3" key="1">
    <citation type="submission" date="2020-08" db="EMBL/GenBank/DDBJ databases">
        <title>Genomic Encyclopedia of Type Strains, Phase IV (KMG-IV): sequencing the most valuable type-strain genomes for metagenomic binning, comparative biology and taxonomic classification.</title>
        <authorList>
            <person name="Goeker M."/>
        </authorList>
    </citation>
    <scope>NUCLEOTIDE SEQUENCE [LARGE SCALE GENOMIC DNA]</scope>
    <source>
        <strain evidence="2 3">DSM 44197</strain>
    </source>
</reference>
<dbReference type="GO" id="GO:0008806">
    <property type="term" value="F:carboxymethylenebutenolidase activity"/>
    <property type="evidence" value="ECO:0007669"/>
    <property type="project" value="UniProtKB-EC"/>
</dbReference>
<dbReference type="SUPFAM" id="SSF53474">
    <property type="entry name" value="alpha/beta-Hydrolases"/>
    <property type="match status" value="1"/>
</dbReference>
<dbReference type="AlphaFoldDB" id="A0A7W3LQI0"/>
<dbReference type="EMBL" id="JACJIA010000005">
    <property type="protein sequence ID" value="MBA8952471.1"/>
    <property type="molecule type" value="Genomic_DNA"/>
</dbReference>
<dbReference type="Pfam" id="PF01738">
    <property type="entry name" value="DLH"/>
    <property type="match status" value="1"/>
</dbReference>
<dbReference type="InterPro" id="IPR029058">
    <property type="entry name" value="AB_hydrolase_fold"/>
</dbReference>
<comment type="caution">
    <text evidence="2">The sequence shown here is derived from an EMBL/GenBank/DDBJ whole genome shotgun (WGS) entry which is preliminary data.</text>
</comment>
<protein>
    <submittedName>
        <fullName evidence="2">Carboxymethylenebutenolidase</fullName>
        <ecNumber evidence="2">3.1.1.45</ecNumber>
    </submittedName>
</protein>
<keyword evidence="3" id="KW-1185">Reference proteome</keyword>
<dbReference type="PANTHER" id="PTHR46623:SF6">
    <property type="entry name" value="ALPHA_BETA-HYDROLASES SUPERFAMILY PROTEIN"/>
    <property type="match status" value="1"/>
</dbReference>
<keyword evidence="2" id="KW-0378">Hydrolase</keyword>
<accession>A0A7W3LQI0</accession>
<evidence type="ECO:0000259" key="1">
    <source>
        <dbReference type="Pfam" id="PF01738"/>
    </source>
</evidence>
<dbReference type="InterPro" id="IPR051049">
    <property type="entry name" value="Dienelactone_hydrolase-like"/>
</dbReference>
<organism evidence="2 3">
    <name type="scientific">Actinomadura namibiensis</name>
    <dbReference type="NCBI Taxonomy" id="182080"/>
    <lineage>
        <taxon>Bacteria</taxon>
        <taxon>Bacillati</taxon>
        <taxon>Actinomycetota</taxon>
        <taxon>Actinomycetes</taxon>
        <taxon>Streptosporangiales</taxon>
        <taxon>Thermomonosporaceae</taxon>
        <taxon>Actinomadura</taxon>
    </lineage>
</organism>
<name>A0A7W3LQI0_ACTNM</name>
<dbReference type="Proteomes" id="UP000572680">
    <property type="component" value="Unassembled WGS sequence"/>
</dbReference>